<name>A0ABW5MKZ6_9SPHI</name>
<organism evidence="2 3">
    <name type="scientific">Pedobacter vanadiisoli</name>
    <dbReference type="NCBI Taxonomy" id="1761975"/>
    <lineage>
        <taxon>Bacteria</taxon>
        <taxon>Pseudomonadati</taxon>
        <taxon>Bacteroidota</taxon>
        <taxon>Sphingobacteriia</taxon>
        <taxon>Sphingobacteriales</taxon>
        <taxon>Sphingobacteriaceae</taxon>
        <taxon>Pedobacter</taxon>
    </lineage>
</organism>
<dbReference type="Pfam" id="PF00724">
    <property type="entry name" value="Oxidored_FMN"/>
    <property type="match status" value="1"/>
</dbReference>
<dbReference type="InterPro" id="IPR013785">
    <property type="entry name" value="Aldolase_TIM"/>
</dbReference>
<protein>
    <submittedName>
        <fullName evidence="2">Alkene reductase</fullName>
    </submittedName>
</protein>
<dbReference type="InterPro" id="IPR001155">
    <property type="entry name" value="OxRdtase_FMN_N"/>
</dbReference>
<dbReference type="RefSeq" id="WP_379080212.1">
    <property type="nucleotide sequence ID" value="NZ_JBHULL010000011.1"/>
</dbReference>
<reference evidence="3" key="1">
    <citation type="journal article" date="2019" name="Int. J. Syst. Evol. Microbiol.">
        <title>The Global Catalogue of Microorganisms (GCM) 10K type strain sequencing project: providing services to taxonomists for standard genome sequencing and annotation.</title>
        <authorList>
            <consortium name="The Broad Institute Genomics Platform"/>
            <consortium name="The Broad Institute Genome Sequencing Center for Infectious Disease"/>
            <person name="Wu L."/>
            <person name="Ma J."/>
        </authorList>
    </citation>
    <scope>NUCLEOTIDE SEQUENCE [LARGE SCALE GENOMIC DNA]</scope>
    <source>
        <strain evidence="3">KCTC 42866</strain>
    </source>
</reference>
<gene>
    <name evidence="2" type="ORF">ACFSR6_14905</name>
</gene>
<evidence type="ECO:0000313" key="2">
    <source>
        <dbReference type="EMBL" id="MFD2583787.1"/>
    </source>
</evidence>
<evidence type="ECO:0000313" key="3">
    <source>
        <dbReference type="Proteomes" id="UP001597461"/>
    </source>
</evidence>
<dbReference type="EMBL" id="JBHULL010000011">
    <property type="protein sequence ID" value="MFD2583787.1"/>
    <property type="molecule type" value="Genomic_DNA"/>
</dbReference>
<evidence type="ECO:0000259" key="1">
    <source>
        <dbReference type="Pfam" id="PF00724"/>
    </source>
</evidence>
<dbReference type="PANTHER" id="PTHR22893">
    <property type="entry name" value="NADH OXIDOREDUCTASE-RELATED"/>
    <property type="match status" value="1"/>
</dbReference>
<dbReference type="PANTHER" id="PTHR22893:SF91">
    <property type="entry name" value="NADPH DEHYDROGENASE 2-RELATED"/>
    <property type="match status" value="1"/>
</dbReference>
<dbReference type="Gene3D" id="3.20.20.70">
    <property type="entry name" value="Aldolase class I"/>
    <property type="match status" value="1"/>
</dbReference>
<proteinExistence type="predicted"/>
<keyword evidence="3" id="KW-1185">Reference proteome</keyword>
<dbReference type="Proteomes" id="UP001597461">
    <property type="component" value="Unassembled WGS sequence"/>
</dbReference>
<dbReference type="CDD" id="cd02933">
    <property type="entry name" value="OYE_like_FMN"/>
    <property type="match status" value="1"/>
</dbReference>
<dbReference type="SUPFAM" id="SSF51395">
    <property type="entry name" value="FMN-linked oxidoreductases"/>
    <property type="match status" value="1"/>
</dbReference>
<comment type="caution">
    <text evidence="2">The sequence shown here is derived from an EMBL/GenBank/DDBJ whole genome shotgun (WGS) entry which is preliminary data.</text>
</comment>
<accession>A0ABW5MKZ6</accession>
<sequence length="360" mass="40060">MKQKKLLTPFLHQSLSLRNRIIMAPMNRRRASLDGIPGESMITYYAQRASAGLLITDNTLVASNGGEVLNTPAIYNDKQIQAWKKITDAVHAKGGKIFVQLVHGGRVGHPSIQNEESLIAPSAIGVKETIHLPDGTYQPMAIPIAIKTTEIPDWVNIFKQAAINAINAGFDGVEIHGAHGFLIDQFINPHSNLRTDQYGGSIENRSRFLLEVVHGVAHAIGKDKTGVRLSPFRALYDLKPYPEELATHQYILDELQKINILYVHFSSEVINGAQSIPLDFLQDARRRFKNLIIMAGGFTVKTAEEILQTELVDLVAFGRLFISNPDLAERIYHGLPLASWDESTFYHGGDQGYIDYIKLL</sequence>
<feature type="domain" description="NADH:flavin oxidoreductase/NADH oxidase N-terminal" evidence="1">
    <location>
        <begin position="5"/>
        <end position="337"/>
    </location>
</feature>
<dbReference type="InterPro" id="IPR045247">
    <property type="entry name" value="Oye-like"/>
</dbReference>